<dbReference type="Pfam" id="PF06475">
    <property type="entry name" value="Glycolipid_bind"/>
    <property type="match status" value="1"/>
</dbReference>
<reference evidence="1 2" key="1">
    <citation type="submission" date="2017-06" db="EMBL/GenBank/DDBJ databases">
        <authorList>
            <person name="Kim H.J."/>
            <person name="Triplett B.A."/>
        </authorList>
    </citation>
    <scope>NUCLEOTIDE SEQUENCE [LARGE SCALE GENOMIC DNA]</scope>
    <source>
        <strain evidence="1 2">DSM 43151</strain>
    </source>
</reference>
<organism evidence="1 2">
    <name type="scientific">Actinoplanes regularis</name>
    <dbReference type="NCBI Taxonomy" id="52697"/>
    <lineage>
        <taxon>Bacteria</taxon>
        <taxon>Bacillati</taxon>
        <taxon>Actinomycetota</taxon>
        <taxon>Actinomycetes</taxon>
        <taxon>Micromonosporales</taxon>
        <taxon>Micromonosporaceae</taxon>
        <taxon>Actinoplanes</taxon>
    </lineage>
</organism>
<dbReference type="SUPFAM" id="SSF159275">
    <property type="entry name" value="PA1994-like"/>
    <property type="match status" value="1"/>
</dbReference>
<protein>
    <submittedName>
        <fullName evidence="1">Putative glycolipid-binding</fullName>
    </submittedName>
</protein>
<dbReference type="RefSeq" id="WP_089294746.1">
    <property type="nucleotide sequence ID" value="NZ_BOMU01000046.1"/>
</dbReference>
<evidence type="ECO:0000313" key="1">
    <source>
        <dbReference type="EMBL" id="SNR92326.1"/>
    </source>
</evidence>
<dbReference type="EMBL" id="FZNR01000007">
    <property type="protein sequence ID" value="SNR92326.1"/>
    <property type="molecule type" value="Genomic_DNA"/>
</dbReference>
<sequence>MTMTGARGPALAERSRADLPVTPLTWQRTDTVGTELVFPRGSRPSGSAIVAGSRPYSLTWQAELTPASQVKSLHVTCRGDGWNRELRMERAATGWTCRAEHAGDAGDLPFAGTEQLEAIDPGAVLRLADSPIFISWAVRNLGLTVKSGPVSVPVVRVQVPSLAVVPGTVTYHLVSPQRLRITGDWPAATFELDGAGMVVYQAGHLRMAR</sequence>
<dbReference type="Proteomes" id="UP000198415">
    <property type="component" value="Unassembled WGS sequence"/>
</dbReference>
<dbReference type="InterPro" id="IPR009467">
    <property type="entry name" value="Glycolipid-bd_prot_put"/>
</dbReference>
<name>A0A239A9J4_9ACTN</name>
<proteinExistence type="predicted"/>
<gene>
    <name evidence="1" type="ORF">SAMN06264365_107175</name>
</gene>
<dbReference type="OrthoDB" id="3293819at2"/>
<accession>A0A239A9J4</accession>
<keyword evidence="2" id="KW-1185">Reference proteome</keyword>
<dbReference type="AlphaFoldDB" id="A0A239A9J4"/>
<evidence type="ECO:0000313" key="2">
    <source>
        <dbReference type="Proteomes" id="UP000198415"/>
    </source>
</evidence>